<organism evidence="7 8">
    <name type="scientific">Zophobas morio</name>
    <dbReference type="NCBI Taxonomy" id="2755281"/>
    <lineage>
        <taxon>Eukaryota</taxon>
        <taxon>Metazoa</taxon>
        <taxon>Ecdysozoa</taxon>
        <taxon>Arthropoda</taxon>
        <taxon>Hexapoda</taxon>
        <taxon>Insecta</taxon>
        <taxon>Pterygota</taxon>
        <taxon>Neoptera</taxon>
        <taxon>Endopterygota</taxon>
        <taxon>Coleoptera</taxon>
        <taxon>Polyphaga</taxon>
        <taxon>Cucujiformia</taxon>
        <taxon>Tenebrionidae</taxon>
        <taxon>Zophobas</taxon>
    </lineage>
</organism>
<keyword evidence="1" id="KW-0479">Metal-binding</keyword>
<evidence type="ECO:0000256" key="3">
    <source>
        <dbReference type="ARBA" id="ARBA00022833"/>
    </source>
</evidence>
<dbReference type="Proteomes" id="UP001168821">
    <property type="component" value="Unassembled WGS sequence"/>
</dbReference>
<name>A0AA38M3E9_9CUCU</name>
<accession>A0AA38M3E9</accession>
<dbReference type="PANTHER" id="PTHR13093">
    <property type="entry name" value="ZINC FINGER HIT DOMAIN CONTAINING PROTEIN 1"/>
    <property type="match status" value="1"/>
</dbReference>
<reference evidence="7" key="1">
    <citation type="journal article" date="2023" name="G3 (Bethesda)">
        <title>Whole genome assemblies of Zophobas morio and Tenebrio molitor.</title>
        <authorList>
            <person name="Kaur S."/>
            <person name="Stinson S.A."/>
            <person name="diCenzo G.C."/>
        </authorList>
    </citation>
    <scope>NUCLEOTIDE SEQUENCE</scope>
    <source>
        <strain evidence="7">QUZm001</strain>
    </source>
</reference>
<evidence type="ECO:0000256" key="1">
    <source>
        <dbReference type="ARBA" id="ARBA00022723"/>
    </source>
</evidence>
<dbReference type="EMBL" id="JALNTZ010000009">
    <property type="protein sequence ID" value="KAJ3641871.1"/>
    <property type="molecule type" value="Genomic_DNA"/>
</dbReference>
<keyword evidence="2 4" id="KW-0863">Zinc-finger</keyword>
<dbReference type="GO" id="GO:0008270">
    <property type="term" value="F:zinc ion binding"/>
    <property type="evidence" value="ECO:0007669"/>
    <property type="project" value="UniProtKB-UniRule"/>
</dbReference>
<evidence type="ECO:0000313" key="8">
    <source>
        <dbReference type="Proteomes" id="UP001168821"/>
    </source>
</evidence>
<dbReference type="AlphaFoldDB" id="A0AA38M3E9"/>
<feature type="region of interest" description="Disordered" evidence="5">
    <location>
        <begin position="59"/>
        <end position="78"/>
    </location>
</feature>
<feature type="compositionally biased region" description="Basic and acidic residues" evidence="5">
    <location>
        <begin position="61"/>
        <end position="71"/>
    </location>
</feature>
<sequence>MMKSLKPSQLRGSSRIKEGDKRRVIDETQRRRRHRKIMELLESDNYQDDPHADLVMSKKVPKFEDNLEQRSTRTKKRERTAEYYQTKFRKNFQQLVDEDRVEAEMTGRVSYIDVASEESSLPPRHFCAVCGYFGHYSCVACGMRYCSIKCMETHMDTRCLKWTA</sequence>
<dbReference type="SUPFAM" id="SSF144232">
    <property type="entry name" value="HIT/MYND zinc finger-like"/>
    <property type="match status" value="1"/>
</dbReference>
<dbReference type="Pfam" id="PF04438">
    <property type="entry name" value="zf-HIT"/>
    <property type="match status" value="1"/>
</dbReference>
<feature type="domain" description="HIT-type" evidence="6">
    <location>
        <begin position="127"/>
        <end position="159"/>
    </location>
</feature>
<keyword evidence="3" id="KW-0862">Zinc</keyword>
<dbReference type="InterPro" id="IPR007529">
    <property type="entry name" value="Znf_HIT"/>
</dbReference>
<evidence type="ECO:0000313" key="7">
    <source>
        <dbReference type="EMBL" id="KAJ3641871.1"/>
    </source>
</evidence>
<evidence type="ECO:0000256" key="4">
    <source>
        <dbReference type="PROSITE-ProRule" id="PRU00453"/>
    </source>
</evidence>
<dbReference type="CDD" id="cd21437">
    <property type="entry name" value="zf-HIT_ZNHIT1_like"/>
    <property type="match status" value="1"/>
</dbReference>
<comment type="caution">
    <text evidence="7">The sequence shown here is derived from an EMBL/GenBank/DDBJ whole genome shotgun (WGS) entry which is preliminary data.</text>
</comment>
<evidence type="ECO:0000259" key="6">
    <source>
        <dbReference type="PROSITE" id="PS51083"/>
    </source>
</evidence>
<proteinExistence type="predicted"/>
<feature type="compositionally biased region" description="Polar residues" evidence="5">
    <location>
        <begin position="1"/>
        <end position="12"/>
    </location>
</feature>
<dbReference type="PROSITE" id="PS51083">
    <property type="entry name" value="ZF_HIT"/>
    <property type="match status" value="1"/>
</dbReference>
<feature type="compositionally biased region" description="Basic and acidic residues" evidence="5">
    <location>
        <begin position="15"/>
        <end position="29"/>
    </location>
</feature>
<dbReference type="InterPro" id="IPR039723">
    <property type="entry name" value="Vps71/ZNHIT1"/>
</dbReference>
<evidence type="ECO:0000256" key="2">
    <source>
        <dbReference type="ARBA" id="ARBA00022771"/>
    </source>
</evidence>
<gene>
    <name evidence="7" type="ORF">Zmor_028341</name>
</gene>
<evidence type="ECO:0000256" key="5">
    <source>
        <dbReference type="SAM" id="MobiDB-lite"/>
    </source>
</evidence>
<dbReference type="GO" id="GO:0005634">
    <property type="term" value="C:nucleus"/>
    <property type="evidence" value="ECO:0007669"/>
    <property type="project" value="UniProtKB-ARBA"/>
</dbReference>
<protein>
    <recommendedName>
        <fullName evidence="6">HIT-type domain-containing protein</fullName>
    </recommendedName>
</protein>
<keyword evidence="8" id="KW-1185">Reference proteome</keyword>
<feature type="region of interest" description="Disordered" evidence="5">
    <location>
        <begin position="1"/>
        <end position="29"/>
    </location>
</feature>
<dbReference type="GO" id="GO:0006338">
    <property type="term" value="P:chromatin remodeling"/>
    <property type="evidence" value="ECO:0007669"/>
    <property type="project" value="InterPro"/>
</dbReference>